<gene>
    <name evidence="15" type="ORF">HJG63_021143</name>
</gene>
<feature type="region of interest" description="Disordered" evidence="12">
    <location>
        <begin position="147"/>
        <end position="205"/>
    </location>
</feature>
<dbReference type="FunFam" id="3.30.160.60:FF:000128">
    <property type="entry name" value="zinc finger protein 268 isoform X1"/>
    <property type="match status" value="1"/>
</dbReference>
<feature type="domain" description="C2H2-type" evidence="13">
    <location>
        <begin position="315"/>
        <end position="342"/>
    </location>
</feature>
<feature type="domain" description="C2H2-type" evidence="13">
    <location>
        <begin position="379"/>
        <end position="406"/>
    </location>
</feature>
<dbReference type="GO" id="GO:0006355">
    <property type="term" value="P:regulation of DNA-templated transcription"/>
    <property type="evidence" value="ECO:0007669"/>
    <property type="project" value="InterPro"/>
</dbReference>
<dbReference type="InterPro" id="IPR036236">
    <property type="entry name" value="Znf_C2H2_sf"/>
</dbReference>
<keyword evidence="9 11" id="KW-0539">Nucleus</keyword>
<dbReference type="InterPro" id="IPR036051">
    <property type="entry name" value="KRAB_dom_sf"/>
</dbReference>
<dbReference type="InterPro" id="IPR038269">
    <property type="entry name" value="SCAN_sf"/>
</dbReference>
<feature type="domain" description="C2H2-type" evidence="13">
    <location>
        <begin position="407"/>
        <end position="434"/>
    </location>
</feature>
<dbReference type="Proteomes" id="UP000593571">
    <property type="component" value="Unassembled WGS sequence"/>
</dbReference>
<dbReference type="SMART" id="SM00355">
    <property type="entry name" value="ZnF_C2H2"/>
    <property type="match status" value="3"/>
</dbReference>
<evidence type="ECO:0000259" key="14">
    <source>
        <dbReference type="PROSITE" id="PS50804"/>
    </source>
</evidence>
<evidence type="ECO:0000259" key="13">
    <source>
        <dbReference type="PROSITE" id="PS50157"/>
    </source>
</evidence>
<evidence type="ECO:0000256" key="3">
    <source>
        <dbReference type="ARBA" id="ARBA00022737"/>
    </source>
</evidence>
<dbReference type="GO" id="GO:0003677">
    <property type="term" value="F:DNA binding"/>
    <property type="evidence" value="ECO:0007669"/>
    <property type="project" value="UniProtKB-KW"/>
</dbReference>
<name>A0A7J8CNP1_ROUAE</name>
<dbReference type="SUPFAM" id="SSF47353">
    <property type="entry name" value="Retrovirus capsid dimerization domain-like"/>
    <property type="match status" value="1"/>
</dbReference>
<dbReference type="PROSITE" id="PS00028">
    <property type="entry name" value="ZINC_FINGER_C2H2_1"/>
    <property type="match status" value="3"/>
</dbReference>
<dbReference type="InterPro" id="IPR001909">
    <property type="entry name" value="KRAB"/>
</dbReference>
<dbReference type="GO" id="GO:0005634">
    <property type="term" value="C:nucleus"/>
    <property type="evidence" value="ECO:0007669"/>
    <property type="project" value="UniProtKB-SubCell"/>
</dbReference>
<keyword evidence="7" id="KW-0238">DNA-binding</keyword>
<evidence type="ECO:0000256" key="1">
    <source>
        <dbReference type="ARBA" id="ARBA00004123"/>
    </source>
</evidence>
<dbReference type="InterPro" id="IPR013087">
    <property type="entry name" value="Znf_C2H2_type"/>
</dbReference>
<comment type="subcellular location">
    <subcellularLocation>
        <location evidence="1 11">Nucleus</location>
    </subcellularLocation>
</comment>
<dbReference type="FunFam" id="1.10.4020.10:FF:000001">
    <property type="entry name" value="zinc finger protein 263 isoform X1"/>
    <property type="match status" value="1"/>
</dbReference>
<evidence type="ECO:0000256" key="11">
    <source>
        <dbReference type="PROSITE-ProRule" id="PRU00187"/>
    </source>
</evidence>
<dbReference type="SUPFAM" id="SSF57667">
    <property type="entry name" value="beta-beta-alpha zinc fingers"/>
    <property type="match status" value="2"/>
</dbReference>
<sequence>MPSSLGPPHLPLLDSTATMEEAEASRQRFRGFCYQQVGGPREALTQLRELCRQWLRPEVHSKEQMLELLVLEQFLGALPPEIQAWVQGRQPGSPEEAAALVEGLQHDPGQLLGWITAHVLKQVVLPAAQEIASLGSPHSSQIVQPLREASGEGPQDARVERSAQLSCSVKEEPDADVHDAAPSSPRNSAQSHEGPLGHGKVDSKPCHPLRIQEEWGLLDPSQKELRWDAMLEKYGAGVSLAGLPCPPADPHGDLERRALNEGTKSQGNLHLGGENRSCRKGPSGGPGTPPPLASPAGDTASITATPPGAVQNKPYMCEQCGCGFNWKSVFVIHHRMHMGGQGVQAPVLGVGGTRKPPQGPREPGALRHPRRVPPSPRGYACEECGRSFSWKSQLVIHRKSHAGQRRHFCGSCGRSFDWKSQLVIHKKSHGPEAS</sequence>
<dbReference type="SMART" id="SM00431">
    <property type="entry name" value="SCAN"/>
    <property type="match status" value="1"/>
</dbReference>
<dbReference type="SMART" id="SM00349">
    <property type="entry name" value="KRAB"/>
    <property type="match status" value="1"/>
</dbReference>
<evidence type="ECO:0000313" key="16">
    <source>
        <dbReference type="Proteomes" id="UP000593571"/>
    </source>
</evidence>
<evidence type="ECO:0000256" key="2">
    <source>
        <dbReference type="ARBA" id="ARBA00022723"/>
    </source>
</evidence>
<dbReference type="FunFam" id="3.30.160.60:FF:000005">
    <property type="entry name" value="Zinc finger protein 14 homolog"/>
    <property type="match status" value="1"/>
</dbReference>
<dbReference type="Pfam" id="PF01352">
    <property type="entry name" value="KRAB"/>
    <property type="match status" value="1"/>
</dbReference>
<keyword evidence="8" id="KW-0804">Transcription</keyword>
<protein>
    <submittedName>
        <fullName evidence="15">Zinc finger protein 446</fullName>
    </submittedName>
</protein>
<evidence type="ECO:0000313" key="15">
    <source>
        <dbReference type="EMBL" id="KAF6412445.1"/>
    </source>
</evidence>
<dbReference type="InterPro" id="IPR003309">
    <property type="entry name" value="SCAN_dom"/>
</dbReference>
<dbReference type="PROSITE" id="PS50804">
    <property type="entry name" value="SCAN_BOX"/>
    <property type="match status" value="1"/>
</dbReference>
<keyword evidence="3" id="KW-0677">Repeat</keyword>
<dbReference type="OrthoDB" id="6077919at2759"/>
<reference evidence="15 16" key="1">
    <citation type="journal article" date="2020" name="Nature">
        <title>Six reference-quality genomes reveal evolution of bat adaptations.</title>
        <authorList>
            <person name="Jebb D."/>
            <person name="Huang Z."/>
            <person name="Pippel M."/>
            <person name="Hughes G.M."/>
            <person name="Lavrichenko K."/>
            <person name="Devanna P."/>
            <person name="Winkler S."/>
            <person name="Jermiin L.S."/>
            <person name="Skirmuntt E.C."/>
            <person name="Katzourakis A."/>
            <person name="Burkitt-Gray L."/>
            <person name="Ray D.A."/>
            <person name="Sullivan K.A.M."/>
            <person name="Roscito J.G."/>
            <person name="Kirilenko B.M."/>
            <person name="Davalos L.M."/>
            <person name="Corthals A.P."/>
            <person name="Power M.L."/>
            <person name="Jones G."/>
            <person name="Ransome R.D."/>
            <person name="Dechmann D.K.N."/>
            <person name="Locatelli A.G."/>
            <person name="Puechmaille S.J."/>
            <person name="Fedrigo O."/>
            <person name="Jarvis E.D."/>
            <person name="Hiller M."/>
            <person name="Vernes S.C."/>
            <person name="Myers E.W."/>
            <person name="Teeling E.C."/>
        </authorList>
    </citation>
    <scope>NUCLEOTIDE SEQUENCE [LARGE SCALE GENOMIC DNA]</scope>
    <source>
        <strain evidence="15">MRouAeg1</strain>
        <tissue evidence="15">Muscle</tissue>
    </source>
</reference>
<dbReference type="Gene3D" id="1.10.4020.10">
    <property type="entry name" value="DNA breaking-rejoining enzymes"/>
    <property type="match status" value="1"/>
</dbReference>
<dbReference type="Gene3D" id="6.10.140.140">
    <property type="match status" value="1"/>
</dbReference>
<dbReference type="EMBL" id="JACASE010000014">
    <property type="protein sequence ID" value="KAF6412445.1"/>
    <property type="molecule type" value="Genomic_DNA"/>
</dbReference>
<proteinExistence type="predicted"/>
<dbReference type="AlphaFoldDB" id="A0A7J8CNP1"/>
<dbReference type="PANTHER" id="PTHR45935:SF27">
    <property type="entry name" value="ZINC FINGER PROTEIN 446"/>
    <property type="match status" value="1"/>
</dbReference>
<feature type="region of interest" description="Disordered" evidence="12">
    <location>
        <begin position="354"/>
        <end position="376"/>
    </location>
</feature>
<organism evidence="15 16">
    <name type="scientific">Rousettus aegyptiacus</name>
    <name type="common">Egyptian fruit bat</name>
    <name type="synonym">Pteropus aegyptiacus</name>
    <dbReference type="NCBI Taxonomy" id="9407"/>
    <lineage>
        <taxon>Eukaryota</taxon>
        <taxon>Metazoa</taxon>
        <taxon>Chordata</taxon>
        <taxon>Craniata</taxon>
        <taxon>Vertebrata</taxon>
        <taxon>Euteleostomi</taxon>
        <taxon>Mammalia</taxon>
        <taxon>Eutheria</taxon>
        <taxon>Laurasiatheria</taxon>
        <taxon>Chiroptera</taxon>
        <taxon>Yinpterochiroptera</taxon>
        <taxon>Pteropodoidea</taxon>
        <taxon>Pteropodidae</taxon>
        <taxon>Rousettinae</taxon>
        <taxon>Rousettus</taxon>
    </lineage>
</organism>
<keyword evidence="4 10" id="KW-0863">Zinc-finger</keyword>
<comment type="caution">
    <text evidence="15">The sequence shown here is derived from an EMBL/GenBank/DDBJ whole genome shotgun (WGS) entry which is preliminary data.</text>
</comment>
<evidence type="ECO:0000256" key="5">
    <source>
        <dbReference type="ARBA" id="ARBA00022833"/>
    </source>
</evidence>
<keyword evidence="16" id="KW-1185">Reference proteome</keyword>
<evidence type="ECO:0000256" key="9">
    <source>
        <dbReference type="ARBA" id="ARBA00023242"/>
    </source>
</evidence>
<dbReference type="CDD" id="cd07936">
    <property type="entry name" value="SCAN"/>
    <property type="match status" value="1"/>
</dbReference>
<accession>A0A7J8CNP1</accession>
<evidence type="ECO:0000256" key="4">
    <source>
        <dbReference type="ARBA" id="ARBA00022771"/>
    </source>
</evidence>
<dbReference type="Gene3D" id="3.30.160.60">
    <property type="entry name" value="Classic Zinc Finger"/>
    <property type="match status" value="3"/>
</dbReference>
<dbReference type="InterPro" id="IPR050916">
    <property type="entry name" value="SCAN-C2H2_zinc_finger"/>
</dbReference>
<dbReference type="CDD" id="cd07765">
    <property type="entry name" value="KRAB_A-box"/>
    <property type="match status" value="1"/>
</dbReference>
<evidence type="ECO:0000256" key="7">
    <source>
        <dbReference type="ARBA" id="ARBA00023125"/>
    </source>
</evidence>
<dbReference type="SUPFAM" id="SSF109640">
    <property type="entry name" value="KRAB domain (Kruppel-associated box)"/>
    <property type="match status" value="1"/>
</dbReference>
<evidence type="ECO:0000256" key="10">
    <source>
        <dbReference type="PROSITE-ProRule" id="PRU00042"/>
    </source>
</evidence>
<keyword evidence="2" id="KW-0479">Metal-binding</keyword>
<keyword evidence="5" id="KW-0862">Zinc</keyword>
<evidence type="ECO:0000256" key="12">
    <source>
        <dbReference type="SAM" id="MobiDB-lite"/>
    </source>
</evidence>
<feature type="region of interest" description="Disordered" evidence="12">
    <location>
        <begin position="263"/>
        <end position="306"/>
    </location>
</feature>
<evidence type="ECO:0000256" key="8">
    <source>
        <dbReference type="ARBA" id="ARBA00023163"/>
    </source>
</evidence>
<dbReference type="PANTHER" id="PTHR45935">
    <property type="entry name" value="PROTEIN ZBED8-RELATED"/>
    <property type="match status" value="1"/>
</dbReference>
<feature type="domain" description="SCAN box" evidence="14">
    <location>
        <begin position="26"/>
        <end position="107"/>
    </location>
</feature>
<keyword evidence="6" id="KW-0805">Transcription regulation</keyword>
<dbReference type="Pfam" id="PF00096">
    <property type="entry name" value="zf-C2H2"/>
    <property type="match status" value="1"/>
</dbReference>
<dbReference type="PROSITE" id="PS50157">
    <property type="entry name" value="ZINC_FINGER_C2H2_2"/>
    <property type="match status" value="3"/>
</dbReference>
<feature type="compositionally biased region" description="Basic and acidic residues" evidence="12">
    <location>
        <begin position="169"/>
        <end position="179"/>
    </location>
</feature>
<evidence type="ECO:0000256" key="6">
    <source>
        <dbReference type="ARBA" id="ARBA00023015"/>
    </source>
</evidence>
<dbReference type="GO" id="GO:0008270">
    <property type="term" value="F:zinc ion binding"/>
    <property type="evidence" value="ECO:0007669"/>
    <property type="project" value="UniProtKB-KW"/>
</dbReference>
<dbReference type="Pfam" id="PF02023">
    <property type="entry name" value="SCAN"/>
    <property type="match status" value="1"/>
</dbReference>